<name>A0A443RMI6_9ACAR</name>
<reference evidence="2 3" key="1">
    <citation type="journal article" date="2018" name="Gigascience">
        <title>Genomes of trombidid mites reveal novel predicted allergens and laterally-transferred genes associated with secondary metabolism.</title>
        <authorList>
            <person name="Dong X."/>
            <person name="Chaisiri K."/>
            <person name="Xia D."/>
            <person name="Armstrong S.D."/>
            <person name="Fang Y."/>
            <person name="Donnelly M.J."/>
            <person name="Kadowaki T."/>
            <person name="McGarry J.W."/>
            <person name="Darby A.C."/>
            <person name="Makepeace B.L."/>
        </authorList>
    </citation>
    <scope>NUCLEOTIDE SEQUENCE [LARGE SCALE GENOMIC DNA]</scope>
    <source>
        <strain evidence="2">UoL-WK</strain>
    </source>
</reference>
<gene>
    <name evidence="2" type="ORF">B4U79_05012</name>
</gene>
<dbReference type="EMBL" id="NCKU01000226">
    <property type="protein sequence ID" value="RWS16467.1"/>
    <property type="molecule type" value="Genomic_DNA"/>
</dbReference>
<evidence type="ECO:0000256" key="1">
    <source>
        <dbReference type="SAM" id="MobiDB-lite"/>
    </source>
</evidence>
<feature type="region of interest" description="Disordered" evidence="1">
    <location>
        <begin position="32"/>
        <end position="68"/>
    </location>
</feature>
<feature type="compositionally biased region" description="Low complexity" evidence="1">
    <location>
        <begin position="40"/>
        <end position="63"/>
    </location>
</feature>
<dbReference type="Proteomes" id="UP000285301">
    <property type="component" value="Unassembled WGS sequence"/>
</dbReference>
<protein>
    <submittedName>
        <fullName evidence="2">Nuclear receptor ROR-beta-like protein</fullName>
    </submittedName>
</protein>
<proteinExistence type="predicted"/>
<feature type="compositionally biased region" description="Polar residues" evidence="1">
    <location>
        <begin position="223"/>
        <end position="238"/>
    </location>
</feature>
<keyword evidence="3" id="KW-1185">Reference proteome</keyword>
<dbReference type="AlphaFoldDB" id="A0A443RMI6"/>
<sequence length="272" mass="29179">MNSRLAEQGVIGSNGQLTQAFSENKDLVSQYKTTDALKDNNSSSSAHHASSNGASPNSSEGSNRALPSPYSSLFEAAKANGFTPRYDPSSPHADKKDPGFAFHSSALPLSPVSPLSPLNPATRFFFQSAASLLGKNFNGVHKLYNGEMSYASAYQPRYLPLRPLNPVLKTSSKEATCIDLYGDVPEQEKPIDLTVKKSADSGDNLLNQNSKCSKHENGDQESDYSPNSSEVNNNTSPLDLTAKRTPEPVADENSENGEESDNEQSSSKNGGK</sequence>
<organism evidence="2 3">
    <name type="scientific">Dinothrombium tinctorium</name>
    <dbReference type="NCBI Taxonomy" id="1965070"/>
    <lineage>
        <taxon>Eukaryota</taxon>
        <taxon>Metazoa</taxon>
        <taxon>Ecdysozoa</taxon>
        <taxon>Arthropoda</taxon>
        <taxon>Chelicerata</taxon>
        <taxon>Arachnida</taxon>
        <taxon>Acari</taxon>
        <taxon>Acariformes</taxon>
        <taxon>Trombidiformes</taxon>
        <taxon>Prostigmata</taxon>
        <taxon>Anystina</taxon>
        <taxon>Parasitengona</taxon>
        <taxon>Trombidioidea</taxon>
        <taxon>Trombidiidae</taxon>
        <taxon>Dinothrombium</taxon>
    </lineage>
</organism>
<feature type="compositionally biased region" description="Low complexity" evidence="1">
    <location>
        <begin position="263"/>
        <end position="272"/>
    </location>
</feature>
<feature type="region of interest" description="Disordered" evidence="1">
    <location>
        <begin position="198"/>
        <end position="272"/>
    </location>
</feature>
<comment type="caution">
    <text evidence="2">The sequence shown here is derived from an EMBL/GenBank/DDBJ whole genome shotgun (WGS) entry which is preliminary data.</text>
</comment>
<evidence type="ECO:0000313" key="3">
    <source>
        <dbReference type="Proteomes" id="UP000285301"/>
    </source>
</evidence>
<feature type="compositionally biased region" description="Acidic residues" evidence="1">
    <location>
        <begin position="249"/>
        <end position="262"/>
    </location>
</feature>
<evidence type="ECO:0000313" key="2">
    <source>
        <dbReference type="EMBL" id="RWS16467.1"/>
    </source>
</evidence>
<accession>A0A443RMI6</accession>
<dbReference type="STRING" id="1965070.A0A443RMI6"/>
<keyword evidence="2" id="KW-0675">Receptor</keyword>